<sequence>MTLWGWIVAYLSRWLPHAVEPGLRKVGNPNPDSPVIVTSNFSLTVKRVTRSLREQNIWLLVVNSGGINVWCAATGGMFTQNRVVDALKVMDLAQKVTHRQIILPALAAPGIDRKTILEETGFRAHFGPVQAQDIPAYLKAGYKKTDPMRRFKFDLKHRLDMIISMNFPIWVVLSVVLAVFWPHYLLGTTAIFWFALVMLYIFLDFIPGRTGWSQAMFTASLFIGAWLLLDWFRIGKPLEHWGWFIASFAIFFAAGLDLAGITTGRKSDPEQLMLKLGFKSLGSLFSEKDHGELHLDRSKCSGCKNCQDICPIGVFGELEAEKKMSLEAPAQCFACTACVKQCPEAALSLQP</sequence>
<evidence type="ECO:0000256" key="4">
    <source>
        <dbReference type="ARBA" id="ARBA00023014"/>
    </source>
</evidence>
<keyword evidence="8" id="KW-1185">Reference proteome</keyword>
<dbReference type="NCBIfam" id="NF043039">
    <property type="entry name" value="HgcAB_like"/>
    <property type="match status" value="1"/>
</dbReference>
<dbReference type="EMBL" id="JBHPBY010000034">
    <property type="protein sequence ID" value="MFC1849368.1"/>
    <property type="molecule type" value="Genomic_DNA"/>
</dbReference>
<dbReference type="Gene3D" id="3.30.70.20">
    <property type="match status" value="1"/>
</dbReference>
<feature type="transmembrane region" description="Helical" evidence="5">
    <location>
        <begin position="240"/>
        <end position="259"/>
    </location>
</feature>
<dbReference type="Pfam" id="PF03599">
    <property type="entry name" value="CdhD"/>
    <property type="match status" value="1"/>
</dbReference>
<comment type="caution">
    <text evidence="7">The sequence shown here is derived from an EMBL/GenBank/DDBJ whole genome shotgun (WGS) entry which is preliminary data.</text>
</comment>
<dbReference type="Gene3D" id="3.40.50.11600">
    <property type="match status" value="1"/>
</dbReference>
<feature type="transmembrane region" description="Helical" evidence="5">
    <location>
        <begin position="159"/>
        <end position="178"/>
    </location>
</feature>
<dbReference type="InterPro" id="IPR017900">
    <property type="entry name" value="4Fe4S_Fe_S_CS"/>
</dbReference>
<dbReference type="InterPro" id="IPR017896">
    <property type="entry name" value="4Fe4S_Fe-S-bd"/>
</dbReference>
<protein>
    <submittedName>
        <fullName evidence="7">HgcAB-like fusion protein</fullName>
    </submittedName>
</protein>
<feature type="transmembrane region" description="Helical" evidence="5">
    <location>
        <begin position="215"/>
        <end position="234"/>
    </location>
</feature>
<evidence type="ECO:0000256" key="3">
    <source>
        <dbReference type="ARBA" id="ARBA00023004"/>
    </source>
</evidence>
<feature type="transmembrane region" description="Helical" evidence="5">
    <location>
        <begin position="184"/>
        <end position="203"/>
    </location>
</feature>
<keyword evidence="5" id="KW-1133">Transmembrane helix</keyword>
<gene>
    <name evidence="7" type="ORF">ACFL27_04080</name>
</gene>
<evidence type="ECO:0000259" key="6">
    <source>
        <dbReference type="PROSITE" id="PS51379"/>
    </source>
</evidence>
<dbReference type="InterPro" id="IPR016041">
    <property type="entry name" value="Ac-CoA_synth_d_su_TIM-brl"/>
</dbReference>
<dbReference type="InterPro" id="IPR050572">
    <property type="entry name" value="Fe-S_Ferredoxin"/>
</dbReference>
<evidence type="ECO:0000313" key="8">
    <source>
        <dbReference type="Proteomes" id="UP001594351"/>
    </source>
</evidence>
<dbReference type="Proteomes" id="UP001594351">
    <property type="component" value="Unassembled WGS sequence"/>
</dbReference>
<feature type="domain" description="4Fe-4S ferredoxin-type" evidence="6">
    <location>
        <begin position="322"/>
        <end position="351"/>
    </location>
</feature>
<keyword evidence="3" id="KW-0408">Iron</keyword>
<feature type="domain" description="4Fe-4S ferredoxin-type" evidence="6">
    <location>
        <begin position="291"/>
        <end position="321"/>
    </location>
</feature>
<keyword evidence="1" id="KW-0004">4Fe-4S</keyword>
<keyword evidence="5" id="KW-0472">Membrane</keyword>
<dbReference type="PANTHER" id="PTHR43687">
    <property type="entry name" value="ADENYLYLSULFATE REDUCTASE, BETA SUBUNIT"/>
    <property type="match status" value="1"/>
</dbReference>
<keyword evidence="5" id="KW-0812">Transmembrane</keyword>
<evidence type="ECO:0000256" key="5">
    <source>
        <dbReference type="SAM" id="Phobius"/>
    </source>
</evidence>
<accession>A0ABV6YT56</accession>
<dbReference type="InterPro" id="IPR050003">
    <property type="entry name" value="HgcAB-like"/>
</dbReference>
<dbReference type="Pfam" id="PF13187">
    <property type="entry name" value="Fer4_9"/>
    <property type="match status" value="1"/>
</dbReference>
<organism evidence="7 8">
    <name type="scientific">candidate division CSSED10-310 bacterium</name>
    <dbReference type="NCBI Taxonomy" id="2855610"/>
    <lineage>
        <taxon>Bacteria</taxon>
        <taxon>Bacteria division CSSED10-310</taxon>
    </lineage>
</organism>
<proteinExistence type="predicted"/>
<dbReference type="PROSITE" id="PS00198">
    <property type="entry name" value="4FE4S_FER_1"/>
    <property type="match status" value="2"/>
</dbReference>
<evidence type="ECO:0000313" key="7">
    <source>
        <dbReference type="EMBL" id="MFC1849368.1"/>
    </source>
</evidence>
<name>A0ABV6YT56_UNCC1</name>
<dbReference type="PROSITE" id="PS51379">
    <property type="entry name" value="4FE4S_FER_2"/>
    <property type="match status" value="2"/>
</dbReference>
<keyword evidence="4" id="KW-0411">Iron-sulfur</keyword>
<evidence type="ECO:0000256" key="2">
    <source>
        <dbReference type="ARBA" id="ARBA00022723"/>
    </source>
</evidence>
<dbReference type="SUPFAM" id="SSF54862">
    <property type="entry name" value="4Fe-4S ferredoxins"/>
    <property type="match status" value="1"/>
</dbReference>
<dbReference type="PANTHER" id="PTHR43687:SF1">
    <property type="entry name" value="FERREDOXIN III"/>
    <property type="match status" value="1"/>
</dbReference>
<keyword evidence="2" id="KW-0479">Metal-binding</keyword>
<evidence type="ECO:0000256" key="1">
    <source>
        <dbReference type="ARBA" id="ARBA00022485"/>
    </source>
</evidence>
<reference evidence="7 8" key="1">
    <citation type="submission" date="2024-09" db="EMBL/GenBank/DDBJ databases">
        <title>Laminarin stimulates single cell rates of sulfate reduction while oxygen inhibits transcriptomic activity in coastal marine sediment.</title>
        <authorList>
            <person name="Lindsay M."/>
            <person name="Orcutt B."/>
            <person name="Emerson D."/>
            <person name="Stepanauskas R."/>
            <person name="D'Angelo T."/>
        </authorList>
    </citation>
    <scope>NUCLEOTIDE SEQUENCE [LARGE SCALE GENOMIC DNA]</scope>
    <source>
        <strain evidence="7">SAG AM-311-K15</strain>
    </source>
</reference>